<dbReference type="RefSeq" id="YP_009800837.1">
    <property type="nucleotide sequence ID" value="NC_047960.1"/>
</dbReference>
<evidence type="ECO:0000313" key="2">
    <source>
        <dbReference type="Proteomes" id="UP000247217"/>
    </source>
</evidence>
<evidence type="ECO:0000313" key="1">
    <source>
        <dbReference type="EMBL" id="AWD92201.1"/>
    </source>
</evidence>
<accession>A0A2S1GS38</accession>
<reference evidence="1" key="1">
    <citation type="submission" date="2018-03" db="EMBL/GenBank/DDBJ databases">
        <title>Complete genome sequence analysis of Enterobacteria phage IME347.</title>
        <authorList>
            <person name="Li P."/>
            <person name="Wang J."/>
            <person name="Tong Y."/>
        </authorList>
    </citation>
    <scope>NUCLEOTIDE SEQUENCE [LARGE SCALE GENOMIC DNA]</scope>
</reference>
<protein>
    <submittedName>
        <fullName evidence="1">Uncharacterized protein</fullName>
    </submittedName>
</protein>
<proteinExistence type="predicted"/>
<name>A0A2S1GS38_9CAUD</name>
<dbReference type="KEGG" id="vg:54991429"/>
<organism evidence="1">
    <name type="scientific">Escherichia phage vB_EcoS_IME347</name>
    <dbReference type="NCBI Taxonomy" id="2496546"/>
    <lineage>
        <taxon>Viruses</taxon>
        <taxon>Duplodnaviria</taxon>
        <taxon>Heunggongvirae</taxon>
        <taxon>Uroviricota</taxon>
        <taxon>Caudoviricetes</taxon>
        <taxon>Drexlerviridae</taxon>
        <taxon>Tunavirinae</taxon>
        <taxon>Badaguanvirus</taxon>
        <taxon>Badaguanvirus IME347</taxon>
    </lineage>
</organism>
<keyword evidence="2" id="KW-1185">Reference proteome</keyword>
<dbReference type="Proteomes" id="UP000247217">
    <property type="component" value="Segment"/>
</dbReference>
<sequence>MSNTNQQPQITDMIRLACQNHYAAGEAMFSFDAQQMAFHTVKKYAEQSGMDITDEQIDEEAARWVGQNTENIAKRFKPSFAQPIIKRFFAHIGKAVVVNTGRNDANEPMITVTITDEEVVKPQRKSRAKKKQSIGDILDSFVVDVSKLGDSELMVRDVNEIVRQMKEHILKGE</sequence>
<dbReference type="GeneID" id="54991429"/>
<dbReference type="EMBL" id="MH051918">
    <property type="protein sequence ID" value="AWD92201.1"/>
    <property type="molecule type" value="Genomic_DNA"/>
</dbReference>